<keyword evidence="3" id="KW-1185">Reference proteome</keyword>
<keyword evidence="1" id="KW-0472">Membrane</keyword>
<evidence type="ECO:0000313" key="3">
    <source>
        <dbReference type="Proteomes" id="UP000292082"/>
    </source>
</evidence>
<evidence type="ECO:0000256" key="1">
    <source>
        <dbReference type="SAM" id="Phobius"/>
    </source>
</evidence>
<reference evidence="2 3" key="1">
    <citation type="submission" date="2019-01" db="EMBL/GenBank/DDBJ databases">
        <title>Draft genome sequences of three monokaryotic isolates of the white-rot basidiomycete fungus Dichomitus squalens.</title>
        <authorList>
            <consortium name="DOE Joint Genome Institute"/>
            <person name="Lopez S.C."/>
            <person name="Andreopoulos B."/>
            <person name="Pangilinan J."/>
            <person name="Lipzen A."/>
            <person name="Riley R."/>
            <person name="Ahrendt S."/>
            <person name="Ng V."/>
            <person name="Barry K."/>
            <person name="Daum C."/>
            <person name="Grigoriev I.V."/>
            <person name="Hilden K.S."/>
            <person name="Makela M.R."/>
            <person name="de Vries R.P."/>
        </authorList>
    </citation>
    <scope>NUCLEOTIDE SEQUENCE [LARGE SCALE GENOMIC DNA]</scope>
    <source>
        <strain evidence="2 3">CBS 464.89</strain>
    </source>
</reference>
<accession>A0A4Q9PQG9</accession>
<feature type="transmembrane region" description="Helical" evidence="1">
    <location>
        <begin position="28"/>
        <end position="45"/>
    </location>
</feature>
<keyword evidence="1" id="KW-0812">Transmembrane</keyword>
<keyword evidence="1" id="KW-1133">Transmembrane helix</keyword>
<organism evidence="2 3">
    <name type="scientific">Dichomitus squalens</name>
    <dbReference type="NCBI Taxonomy" id="114155"/>
    <lineage>
        <taxon>Eukaryota</taxon>
        <taxon>Fungi</taxon>
        <taxon>Dikarya</taxon>
        <taxon>Basidiomycota</taxon>
        <taxon>Agaricomycotina</taxon>
        <taxon>Agaricomycetes</taxon>
        <taxon>Polyporales</taxon>
        <taxon>Polyporaceae</taxon>
        <taxon>Dichomitus</taxon>
    </lineage>
</organism>
<name>A0A4Q9PQG9_9APHY</name>
<sequence length="56" mass="6385">MPGLQVLIRFEYQIPRTLGSADDMGQQLYVICFVLCAAYLALAYGPRELFGRVRPY</sequence>
<dbReference type="EMBL" id="ML145151">
    <property type="protein sequence ID" value="TBU56454.1"/>
    <property type="molecule type" value="Genomic_DNA"/>
</dbReference>
<gene>
    <name evidence="2" type="ORF">BD310DRAFT_931470</name>
</gene>
<dbReference type="Proteomes" id="UP000292082">
    <property type="component" value="Unassembled WGS sequence"/>
</dbReference>
<protein>
    <submittedName>
        <fullName evidence="2">Uncharacterized protein</fullName>
    </submittedName>
</protein>
<dbReference type="AlphaFoldDB" id="A0A4Q9PQG9"/>
<proteinExistence type="predicted"/>
<evidence type="ECO:0000313" key="2">
    <source>
        <dbReference type="EMBL" id="TBU56454.1"/>
    </source>
</evidence>